<evidence type="ECO:0000313" key="1">
    <source>
        <dbReference type="EMBL" id="EHQ27491.1"/>
    </source>
</evidence>
<dbReference type="Pfam" id="PF19514">
    <property type="entry name" value="MobC_2"/>
    <property type="match status" value="1"/>
</dbReference>
<keyword evidence="2" id="KW-1185">Reference proteome</keyword>
<dbReference type="InterPro" id="IPR045788">
    <property type="entry name" value="MobC_2"/>
</dbReference>
<dbReference type="HOGENOM" id="CLU_135059_1_0_10"/>
<name>H1YHU1_9SPHI</name>
<dbReference type="STRING" id="714943.Mucpa_3392"/>
<dbReference type="AlphaFoldDB" id="H1YHU1"/>
<sequence>MEANKTLKTDERFTRPVRTRVTRAVYERLEKLIEKGDCHSIGEVSRKILSGEQIKVFQVDASLNTAMEELALIRKELKAIGVNINQLTKAFHSSTSDDTRAFYALKIANRYETVGAKVDELLVIVSQLAEKWLQRS</sequence>
<reference evidence="1" key="1">
    <citation type="submission" date="2011-09" db="EMBL/GenBank/DDBJ databases">
        <title>The permanent draft genome of Mucilaginibacter paludis DSM 18603.</title>
        <authorList>
            <consortium name="US DOE Joint Genome Institute (JGI-PGF)"/>
            <person name="Lucas S."/>
            <person name="Han J."/>
            <person name="Lapidus A."/>
            <person name="Bruce D."/>
            <person name="Goodwin L."/>
            <person name="Pitluck S."/>
            <person name="Peters L."/>
            <person name="Kyrpides N."/>
            <person name="Mavromatis K."/>
            <person name="Ivanova N."/>
            <person name="Mikhailova N."/>
            <person name="Held B."/>
            <person name="Detter J.C."/>
            <person name="Tapia R."/>
            <person name="Han C."/>
            <person name="Land M."/>
            <person name="Hauser L."/>
            <person name="Markowitz V."/>
            <person name="Cheng J.-F."/>
            <person name="Hugenholtz P."/>
            <person name="Woyke T."/>
            <person name="Wu D."/>
            <person name="Tindall B."/>
            <person name="Brambilla E."/>
            <person name="Klenk H.-P."/>
            <person name="Eisen J.A."/>
        </authorList>
    </citation>
    <scope>NUCLEOTIDE SEQUENCE [LARGE SCALE GENOMIC DNA]</scope>
    <source>
        <strain evidence="1">DSM 18603</strain>
    </source>
</reference>
<protein>
    <submittedName>
        <fullName evidence="1">Mobilization protein</fullName>
    </submittedName>
</protein>
<dbReference type="OrthoDB" id="678846at2"/>
<dbReference type="Proteomes" id="UP000002774">
    <property type="component" value="Chromosome"/>
</dbReference>
<proteinExistence type="predicted"/>
<dbReference type="EMBL" id="CM001403">
    <property type="protein sequence ID" value="EHQ27491.1"/>
    <property type="molecule type" value="Genomic_DNA"/>
</dbReference>
<organism evidence="1 2">
    <name type="scientific">Mucilaginibacter paludis DSM 18603</name>
    <dbReference type="NCBI Taxonomy" id="714943"/>
    <lineage>
        <taxon>Bacteria</taxon>
        <taxon>Pseudomonadati</taxon>
        <taxon>Bacteroidota</taxon>
        <taxon>Sphingobacteriia</taxon>
        <taxon>Sphingobacteriales</taxon>
        <taxon>Sphingobacteriaceae</taxon>
        <taxon>Mucilaginibacter</taxon>
    </lineage>
</organism>
<gene>
    <name evidence="1" type="ORF">Mucpa_3392</name>
</gene>
<dbReference type="RefSeq" id="WP_008507955.1">
    <property type="nucleotide sequence ID" value="NZ_CM001403.1"/>
</dbReference>
<evidence type="ECO:0000313" key="2">
    <source>
        <dbReference type="Proteomes" id="UP000002774"/>
    </source>
</evidence>
<accession>H1YHU1</accession>